<dbReference type="EMBL" id="JBHTIL010000006">
    <property type="protein sequence ID" value="MFD0927605.1"/>
    <property type="molecule type" value="Genomic_DNA"/>
</dbReference>
<dbReference type="Proteomes" id="UP001597068">
    <property type="component" value="Unassembled WGS sequence"/>
</dbReference>
<evidence type="ECO:0000256" key="1">
    <source>
        <dbReference type="ARBA" id="ARBA00001946"/>
    </source>
</evidence>
<gene>
    <name evidence="4" type="ORF">ACFQ04_17830</name>
</gene>
<evidence type="ECO:0000256" key="3">
    <source>
        <dbReference type="ARBA" id="ARBA00022842"/>
    </source>
</evidence>
<dbReference type="GO" id="GO:0016829">
    <property type="term" value="F:lyase activity"/>
    <property type="evidence" value="ECO:0007669"/>
    <property type="project" value="UniProtKB-KW"/>
</dbReference>
<organism evidence="4 5">
    <name type="scientific">Williamsia deligens</name>
    <dbReference type="NCBI Taxonomy" id="321325"/>
    <lineage>
        <taxon>Bacteria</taxon>
        <taxon>Bacillati</taxon>
        <taxon>Actinomycetota</taxon>
        <taxon>Actinomycetes</taxon>
        <taxon>Mycobacteriales</taxon>
        <taxon>Nocardiaceae</taxon>
        <taxon>Williamsia</taxon>
    </lineage>
</organism>
<keyword evidence="4" id="KW-0456">Lyase</keyword>
<dbReference type="PANTHER" id="PTHR32308">
    <property type="entry name" value="LYASE BETA SUBUNIT, PUTATIVE (AFU_ORTHOLOGUE AFUA_4G13030)-RELATED"/>
    <property type="match status" value="1"/>
</dbReference>
<keyword evidence="5" id="KW-1185">Reference proteome</keyword>
<evidence type="ECO:0000313" key="5">
    <source>
        <dbReference type="Proteomes" id="UP001597068"/>
    </source>
</evidence>
<dbReference type="SUPFAM" id="SSF51621">
    <property type="entry name" value="Phosphoenolpyruvate/pyruvate domain"/>
    <property type="match status" value="1"/>
</dbReference>
<dbReference type="InterPro" id="IPR015813">
    <property type="entry name" value="Pyrv/PenolPyrv_kinase-like_dom"/>
</dbReference>
<reference evidence="5" key="1">
    <citation type="journal article" date="2019" name="Int. J. Syst. Evol. Microbiol.">
        <title>The Global Catalogue of Microorganisms (GCM) 10K type strain sequencing project: providing services to taxonomists for standard genome sequencing and annotation.</title>
        <authorList>
            <consortium name="The Broad Institute Genomics Platform"/>
            <consortium name="The Broad Institute Genome Sequencing Center for Infectious Disease"/>
            <person name="Wu L."/>
            <person name="Ma J."/>
        </authorList>
    </citation>
    <scope>NUCLEOTIDE SEQUENCE [LARGE SCALE GENOMIC DNA]</scope>
    <source>
        <strain evidence="5">CCUG 50873</strain>
    </source>
</reference>
<dbReference type="RefSeq" id="WP_253648104.1">
    <property type="nucleotide sequence ID" value="NZ_BAAAMO010000001.1"/>
</dbReference>
<name>A0ABW3GF55_9NOCA</name>
<keyword evidence="2" id="KW-0479">Metal-binding</keyword>
<sequence>MTRARSVTHFPMLSAAERDRLFHRPPRPVPLDGPRELVAAALGGTLYIPAVRPELTATVLRAARAGTTSIVLDLEDAVRDDEVSAGMAAVVATLGDLAEVPDAPMVFVRVRSREQIVELLAHGDGLGMTGIVLPKFGTGDGADLLDLIATAPSLYAMPIIESTRVLHSETRAEELAGIADVLAVHRERVLAVRIGATDLSGAFGIRRDPDLTIYDVHPVASVIASVVNVLGRHDGTGFTITGPVWEYYNAHERMFRPQLRNTPFEELDAVRFRRHLVSRDLDGMLREIVLDRANGLQGKTVIHPTHVNVVHATSTVSHEEYVDALAVLGRDDGDTRTDLSAQDGPEGGVLASSYRNKMNERRPHRNWAHRTLLRAEAFGVTRPDVGVIEVLTAVVDR</sequence>
<comment type="caution">
    <text evidence="4">The sequence shown here is derived from an EMBL/GenBank/DDBJ whole genome shotgun (WGS) entry which is preliminary data.</text>
</comment>
<dbReference type="Pfam" id="PF15617">
    <property type="entry name" value="C-C_Bond_Lyase"/>
    <property type="match status" value="1"/>
</dbReference>
<protein>
    <submittedName>
        <fullName evidence="4">HpcH/HpaI aldolase/citrate lyase family protein</fullName>
    </submittedName>
</protein>
<dbReference type="PANTHER" id="PTHR32308:SF10">
    <property type="entry name" value="CITRATE LYASE SUBUNIT BETA"/>
    <property type="match status" value="1"/>
</dbReference>
<dbReference type="InterPro" id="IPR039480">
    <property type="entry name" value="C-C_Bond_Lyase-like"/>
</dbReference>
<evidence type="ECO:0000256" key="2">
    <source>
        <dbReference type="ARBA" id="ARBA00022723"/>
    </source>
</evidence>
<dbReference type="InterPro" id="IPR040442">
    <property type="entry name" value="Pyrv_kinase-like_dom_sf"/>
</dbReference>
<evidence type="ECO:0000313" key="4">
    <source>
        <dbReference type="EMBL" id="MFD0927605.1"/>
    </source>
</evidence>
<dbReference type="Gene3D" id="3.20.20.60">
    <property type="entry name" value="Phosphoenolpyruvate-binding domains"/>
    <property type="match status" value="2"/>
</dbReference>
<comment type="cofactor">
    <cofactor evidence="1">
        <name>Mg(2+)</name>
        <dbReference type="ChEBI" id="CHEBI:18420"/>
    </cofactor>
</comment>
<keyword evidence="3" id="KW-0460">Magnesium</keyword>
<proteinExistence type="predicted"/>
<accession>A0ABW3GF55</accession>